<name>A0A812IZQ8_9DINO</name>
<proteinExistence type="predicted"/>
<dbReference type="Proteomes" id="UP000601435">
    <property type="component" value="Unassembled WGS sequence"/>
</dbReference>
<protein>
    <submittedName>
        <fullName evidence="1">Uncharacterized protein</fullName>
    </submittedName>
</protein>
<dbReference type="AlphaFoldDB" id="A0A812IZQ8"/>
<feature type="non-terminal residue" evidence="1">
    <location>
        <position position="1"/>
    </location>
</feature>
<keyword evidence="2" id="KW-1185">Reference proteome</keyword>
<evidence type="ECO:0000313" key="1">
    <source>
        <dbReference type="EMBL" id="CAE7192837.1"/>
    </source>
</evidence>
<accession>A0A812IZQ8</accession>
<sequence length="59" mass="6654">IAPLGRSWKNQLARGLRVARLTATYRRQCRGSRTERGAKASCSQLQRLGFGAFRFPFAL</sequence>
<evidence type="ECO:0000313" key="2">
    <source>
        <dbReference type="Proteomes" id="UP000601435"/>
    </source>
</evidence>
<reference evidence="1" key="1">
    <citation type="submission" date="2021-02" db="EMBL/GenBank/DDBJ databases">
        <authorList>
            <person name="Dougan E. K."/>
            <person name="Rhodes N."/>
            <person name="Thang M."/>
            <person name="Chan C."/>
        </authorList>
    </citation>
    <scope>NUCLEOTIDE SEQUENCE</scope>
</reference>
<gene>
    <name evidence="1" type="ORF">SNEC2469_LOCUS1229</name>
</gene>
<comment type="caution">
    <text evidence="1">The sequence shown here is derived from an EMBL/GenBank/DDBJ whole genome shotgun (WGS) entry which is preliminary data.</text>
</comment>
<organism evidence="1 2">
    <name type="scientific">Symbiodinium necroappetens</name>
    <dbReference type="NCBI Taxonomy" id="1628268"/>
    <lineage>
        <taxon>Eukaryota</taxon>
        <taxon>Sar</taxon>
        <taxon>Alveolata</taxon>
        <taxon>Dinophyceae</taxon>
        <taxon>Suessiales</taxon>
        <taxon>Symbiodiniaceae</taxon>
        <taxon>Symbiodinium</taxon>
    </lineage>
</organism>
<dbReference type="EMBL" id="CAJNJA010005560">
    <property type="protein sequence ID" value="CAE7192837.1"/>
    <property type="molecule type" value="Genomic_DNA"/>
</dbReference>